<dbReference type="InterPro" id="IPR022642">
    <property type="entry name" value="CheR_C"/>
</dbReference>
<dbReference type="Gene3D" id="3.40.50.180">
    <property type="entry name" value="Methylesterase CheB, C-terminal domain"/>
    <property type="match status" value="1"/>
</dbReference>
<evidence type="ECO:0000256" key="3">
    <source>
        <dbReference type="ARBA" id="ARBA00048267"/>
    </source>
</evidence>
<dbReference type="PANTHER" id="PTHR42872:SF6">
    <property type="entry name" value="PROTEIN-GLUTAMATE METHYLESTERASE_PROTEIN-GLUTAMINE GLUTAMINASE"/>
    <property type="match status" value="1"/>
</dbReference>
<proteinExistence type="predicted"/>
<dbReference type="GO" id="GO:0008757">
    <property type="term" value="F:S-adenosylmethionine-dependent methyltransferase activity"/>
    <property type="evidence" value="ECO:0007669"/>
    <property type="project" value="InterPro"/>
</dbReference>
<dbReference type="Pfam" id="PF01739">
    <property type="entry name" value="CheR"/>
    <property type="match status" value="1"/>
</dbReference>
<name>A0A410RXW1_CORCK</name>
<evidence type="ECO:0000259" key="6">
    <source>
        <dbReference type="PROSITE" id="PS50123"/>
    </source>
</evidence>
<dbReference type="CDD" id="cd16433">
    <property type="entry name" value="CheB"/>
    <property type="match status" value="1"/>
</dbReference>
<feature type="active site" evidence="4">
    <location>
        <position position="151"/>
    </location>
</feature>
<dbReference type="SUPFAM" id="SSF53335">
    <property type="entry name" value="S-adenosyl-L-methionine-dependent methyltransferases"/>
    <property type="match status" value="1"/>
</dbReference>
<evidence type="ECO:0000313" key="7">
    <source>
        <dbReference type="EMBL" id="QAT86720.1"/>
    </source>
</evidence>
<evidence type="ECO:0000259" key="5">
    <source>
        <dbReference type="PROSITE" id="PS50122"/>
    </source>
</evidence>
<evidence type="ECO:0000256" key="4">
    <source>
        <dbReference type="PROSITE-ProRule" id="PRU00050"/>
    </source>
</evidence>
<feature type="active site" evidence="4">
    <location>
        <position position="274"/>
    </location>
</feature>
<dbReference type="EC" id="3.1.1.61" evidence="2"/>
<dbReference type="InterPro" id="IPR035909">
    <property type="entry name" value="CheB_C"/>
</dbReference>
<dbReference type="PROSITE" id="PS50123">
    <property type="entry name" value="CHER"/>
    <property type="match status" value="1"/>
</dbReference>
<feature type="domain" description="CheB-type methylesterase" evidence="5">
    <location>
        <begin position="139"/>
        <end position="332"/>
    </location>
</feature>
<evidence type="ECO:0000313" key="8">
    <source>
        <dbReference type="Proteomes" id="UP000288758"/>
    </source>
</evidence>
<dbReference type="AlphaFoldDB" id="A0A410RXW1"/>
<accession>A0A410RXW1</accession>
<dbReference type="PROSITE" id="PS50122">
    <property type="entry name" value="CHEB"/>
    <property type="match status" value="1"/>
</dbReference>
<feature type="domain" description="CheR-type methyltransferase" evidence="6">
    <location>
        <begin position="1"/>
        <end position="112"/>
    </location>
</feature>
<feature type="active site" evidence="4">
    <location>
        <position position="178"/>
    </location>
</feature>
<dbReference type="EMBL" id="CP034669">
    <property type="protein sequence ID" value="QAT86720.1"/>
    <property type="molecule type" value="Genomic_DNA"/>
</dbReference>
<gene>
    <name evidence="7" type="primary">cheB6</name>
    <name evidence="7" type="ORF">EJ065_5185</name>
</gene>
<sequence length="334" mass="35226">MYAVDRIASFPQNHRLSGARSSLSDSYTAAYGSAVFDRSLKGHIVCSDHSLATASVFAEVQLLSCRNVLIYSNREPQERALGLFAESLCHKGFVGLGARESLRFSSHEASFTPVVPEDRLYQKRQGGPTAMPTPRTAPPAGRVDAIVIGASAGGVEALTHLLPSLPANFRPAVLVVLHLPRSLPSLLPEVFTARCTLPVHEAGDKQPIQPGTLYFAPPNHHLLVDRDAKGPLLALSADAPVHFSRPAIDVLFESAAAVYGARLGGVILSGANADGALGLQAVRRRGGVTMVQAPNTARSPAMPQAALAAGPVDFVLPLEQMPAVFRAWGDGGAI</sequence>
<dbReference type="GO" id="GO:0000156">
    <property type="term" value="F:phosphorelay response regulator activity"/>
    <property type="evidence" value="ECO:0007669"/>
    <property type="project" value="InterPro"/>
</dbReference>
<dbReference type="GO" id="GO:0006935">
    <property type="term" value="P:chemotaxis"/>
    <property type="evidence" value="ECO:0007669"/>
    <property type="project" value="UniProtKB-UniRule"/>
</dbReference>
<keyword evidence="1 4" id="KW-0378">Hydrolase</keyword>
<dbReference type="Gene3D" id="3.40.50.150">
    <property type="entry name" value="Vaccinia Virus protein VP39"/>
    <property type="match status" value="1"/>
</dbReference>
<dbReference type="SUPFAM" id="SSF52738">
    <property type="entry name" value="Methylesterase CheB, C-terminal domain"/>
    <property type="match status" value="1"/>
</dbReference>
<protein>
    <recommendedName>
        <fullName evidence="2">protein-glutamate methylesterase</fullName>
        <ecNumber evidence="2">3.1.1.61</ecNumber>
    </recommendedName>
</protein>
<dbReference type="GO" id="GO:0008984">
    <property type="term" value="F:protein-glutamate methylesterase activity"/>
    <property type="evidence" value="ECO:0007669"/>
    <property type="project" value="UniProtKB-EC"/>
</dbReference>
<evidence type="ECO:0000256" key="1">
    <source>
        <dbReference type="ARBA" id="ARBA00022801"/>
    </source>
</evidence>
<dbReference type="InterPro" id="IPR000780">
    <property type="entry name" value="CheR_MeTrfase"/>
</dbReference>
<evidence type="ECO:0000256" key="2">
    <source>
        <dbReference type="ARBA" id="ARBA00039140"/>
    </source>
</evidence>
<reference evidence="7 8" key="1">
    <citation type="submission" date="2018-12" db="EMBL/GenBank/DDBJ databases">
        <title>Complete Genome Sequence of the Corallopyronin A producing Myxobacterium Corallococcus coralloides B035.</title>
        <authorList>
            <person name="Bouhired S.M."/>
            <person name="Rupp O."/>
            <person name="Blom J."/>
            <person name="Schaeberle T.F."/>
            <person name="Kehraus S."/>
            <person name="Schiefer A."/>
            <person name="Pfarr K."/>
            <person name="Goesmann A."/>
            <person name="Hoerauf A."/>
            <person name="Koenig G.M."/>
        </authorList>
    </citation>
    <scope>NUCLEOTIDE SEQUENCE [LARGE SCALE GENOMIC DNA]</scope>
    <source>
        <strain evidence="7 8">B035</strain>
    </source>
</reference>
<dbReference type="InterPro" id="IPR000673">
    <property type="entry name" value="Sig_transdc_resp-reg_Me-estase"/>
</dbReference>
<dbReference type="GO" id="GO:0005737">
    <property type="term" value="C:cytoplasm"/>
    <property type="evidence" value="ECO:0007669"/>
    <property type="project" value="InterPro"/>
</dbReference>
<organism evidence="7 8">
    <name type="scientific">Corallococcus coralloides</name>
    <name type="common">Myxococcus coralloides</name>
    <dbReference type="NCBI Taxonomy" id="184914"/>
    <lineage>
        <taxon>Bacteria</taxon>
        <taxon>Pseudomonadati</taxon>
        <taxon>Myxococcota</taxon>
        <taxon>Myxococcia</taxon>
        <taxon>Myxococcales</taxon>
        <taxon>Cystobacterineae</taxon>
        <taxon>Myxococcaceae</taxon>
        <taxon>Corallococcus</taxon>
    </lineage>
</organism>
<dbReference type="Pfam" id="PF01339">
    <property type="entry name" value="CheB_methylest"/>
    <property type="match status" value="1"/>
</dbReference>
<dbReference type="Proteomes" id="UP000288758">
    <property type="component" value="Chromosome"/>
</dbReference>
<dbReference type="PANTHER" id="PTHR42872">
    <property type="entry name" value="PROTEIN-GLUTAMATE METHYLESTERASE/PROTEIN-GLUTAMINE GLUTAMINASE"/>
    <property type="match status" value="1"/>
</dbReference>
<dbReference type="InterPro" id="IPR029063">
    <property type="entry name" value="SAM-dependent_MTases_sf"/>
</dbReference>
<comment type="catalytic activity">
    <reaction evidence="3">
        <text>[protein]-L-glutamate 5-O-methyl ester + H2O = L-glutamyl-[protein] + methanol + H(+)</text>
        <dbReference type="Rhea" id="RHEA:23236"/>
        <dbReference type="Rhea" id="RHEA-COMP:10208"/>
        <dbReference type="Rhea" id="RHEA-COMP:10311"/>
        <dbReference type="ChEBI" id="CHEBI:15377"/>
        <dbReference type="ChEBI" id="CHEBI:15378"/>
        <dbReference type="ChEBI" id="CHEBI:17790"/>
        <dbReference type="ChEBI" id="CHEBI:29973"/>
        <dbReference type="ChEBI" id="CHEBI:82795"/>
        <dbReference type="EC" id="3.1.1.61"/>
    </reaction>
</comment>
<keyword evidence="4" id="KW-0145">Chemotaxis</keyword>